<dbReference type="Gene3D" id="3.40.50.300">
    <property type="entry name" value="P-loop containing nucleotide triphosphate hydrolases"/>
    <property type="match status" value="1"/>
</dbReference>
<dbReference type="InterPro" id="IPR027417">
    <property type="entry name" value="P-loop_NTPase"/>
</dbReference>
<comment type="caution">
    <text evidence="4">The sequence shown here is derived from an EMBL/GenBank/DDBJ whole genome shotgun (WGS) entry which is preliminary data.</text>
</comment>
<proteinExistence type="predicted"/>
<dbReference type="RefSeq" id="WP_152963222.1">
    <property type="nucleotide sequence ID" value="NZ_CAWOZU010000020.1"/>
</dbReference>
<evidence type="ECO:0000256" key="1">
    <source>
        <dbReference type="ARBA" id="ARBA00022741"/>
    </source>
</evidence>
<name>A0A7C9GK53_9GAMM</name>
<dbReference type="CDD" id="cd00267">
    <property type="entry name" value="ABC_ATPase"/>
    <property type="match status" value="1"/>
</dbReference>
<reference evidence="4 5" key="1">
    <citation type="journal article" date="2019" name="Nature">
        <title>A new antibiotic selectively kills Gram-negative pathogens.</title>
        <authorList>
            <person name="Imai Y."/>
            <person name="Meyer K.J."/>
            <person name="Iinishi A."/>
            <person name="Favre-Godal Q."/>
            <person name="Green R."/>
            <person name="Manuse S."/>
            <person name="Caboni M."/>
            <person name="Mori M."/>
            <person name="Niles S."/>
            <person name="Ghiglieri M."/>
            <person name="Honrao C."/>
            <person name="Ma X."/>
            <person name="Guo J.J."/>
            <person name="Makriyannis A."/>
            <person name="Linares-Otoya L."/>
            <person name="Boehringer N."/>
            <person name="Wuisan Z.G."/>
            <person name="Kaur H."/>
            <person name="Wu R."/>
            <person name="Mateus A."/>
            <person name="Typas A."/>
            <person name="Savitski M.M."/>
            <person name="Espinoza J.L."/>
            <person name="O'Rourke A."/>
            <person name="Nelson K.E."/>
            <person name="Hiller S."/>
            <person name="Noinaj N."/>
            <person name="Schaeberle T.F."/>
            <person name="D'Onofrio A."/>
            <person name="Lewis K."/>
        </authorList>
    </citation>
    <scope>NUCLEOTIDE SEQUENCE [LARGE SCALE GENOMIC DNA]</scope>
    <source>
        <strain evidence="4 5">HGB 1456</strain>
    </source>
</reference>
<dbReference type="InterPro" id="IPR041685">
    <property type="entry name" value="AAA_GajA/Old/RecF-like"/>
</dbReference>
<dbReference type="SUPFAM" id="SSF52540">
    <property type="entry name" value="P-loop containing nucleoside triphosphate hydrolases"/>
    <property type="match status" value="1"/>
</dbReference>
<dbReference type="PANTHER" id="PTHR32182">
    <property type="entry name" value="DNA REPLICATION AND REPAIR PROTEIN RECF"/>
    <property type="match status" value="1"/>
</dbReference>
<evidence type="ECO:0000256" key="2">
    <source>
        <dbReference type="ARBA" id="ARBA00022840"/>
    </source>
</evidence>
<dbReference type="GO" id="GO:0006302">
    <property type="term" value="P:double-strand break repair"/>
    <property type="evidence" value="ECO:0007669"/>
    <property type="project" value="TreeGrafter"/>
</dbReference>
<dbReference type="PROSITE" id="PS00211">
    <property type="entry name" value="ABC_TRANSPORTER_1"/>
    <property type="match status" value="1"/>
</dbReference>
<dbReference type="AlphaFoldDB" id="A0A7C9GK53"/>
<evidence type="ECO:0000313" key="5">
    <source>
        <dbReference type="Proteomes" id="UP000481739"/>
    </source>
</evidence>
<dbReference type="PANTHER" id="PTHR32182:SF23">
    <property type="entry name" value="ATP BINDING PROTEIN"/>
    <property type="match status" value="1"/>
</dbReference>
<evidence type="ECO:0000313" key="4">
    <source>
        <dbReference type="EMBL" id="MQL49113.1"/>
    </source>
</evidence>
<accession>A0A7C9GK53</accession>
<keyword evidence="2" id="KW-0067">ATP-binding</keyword>
<organism evidence="4 5">
    <name type="scientific">Photorhabdus khanii</name>
    <dbReference type="NCBI Taxonomy" id="1004150"/>
    <lineage>
        <taxon>Bacteria</taxon>
        <taxon>Pseudomonadati</taxon>
        <taxon>Pseudomonadota</taxon>
        <taxon>Gammaproteobacteria</taxon>
        <taxon>Enterobacterales</taxon>
        <taxon>Morganellaceae</taxon>
        <taxon>Photorhabdus</taxon>
    </lineage>
</organism>
<sequence>MNSKPGSAINRLINKTKKNDFYAAYQLYEYYSKGTYVDKDLNEAKNYLSLAKSIFKDQDIKLTEVNIMNFRVFNNISFKIKNKNLTVIVGNNGAGKTSILDAIVMSISWIINRILYSGGKGKEIENIDITLGSDDGYSSILTKFSLNKNIKANLELVTVHEGSFANKKSMYVDVNRLGNLYKIISSDDGGFNLPIFAYYSVLRSSDINSKDVGAFDEISSITETSRFDGYINSLNGKADFKSFFKWFKRIDDIEKHRTIEKRDNSKVIDKDLMKKLEKLAESSEEAKNLIKNLKINSDLSLPTHDINEITKIKSTINKVINSFMDGYGNISIEVEPYLLLTIEKNGKKLNVLQLSQGEKSLLALVLDIARRLILLNPTLNNPLDGKGIILIDEFDLHLHPEWQRQTIRQLTKVFKNCQFIISTHSPQIISEVKNSQLIILEQDETGRINNFTPEQSYGLTSNDILNEIMLKNSKERQLIRNPEVEKKLHEIYNLISDKKFVDAKSKIKNLEKELNGEIPELVSAKIDIDLYGWDD</sequence>
<dbReference type="GO" id="GO:0005524">
    <property type="term" value="F:ATP binding"/>
    <property type="evidence" value="ECO:0007669"/>
    <property type="project" value="UniProtKB-KW"/>
</dbReference>
<evidence type="ECO:0000259" key="3">
    <source>
        <dbReference type="Pfam" id="PF13175"/>
    </source>
</evidence>
<dbReference type="EMBL" id="WHZZ01000005">
    <property type="protein sequence ID" value="MQL49113.1"/>
    <property type="molecule type" value="Genomic_DNA"/>
</dbReference>
<dbReference type="GO" id="GO:0016887">
    <property type="term" value="F:ATP hydrolysis activity"/>
    <property type="evidence" value="ECO:0007669"/>
    <property type="project" value="InterPro"/>
</dbReference>
<dbReference type="InterPro" id="IPR017871">
    <property type="entry name" value="ABC_transporter-like_CS"/>
</dbReference>
<keyword evidence="1" id="KW-0547">Nucleotide-binding</keyword>
<protein>
    <submittedName>
        <fullName evidence="4">AAA family ATPase</fullName>
    </submittedName>
</protein>
<dbReference type="GO" id="GO:0000731">
    <property type="term" value="P:DNA synthesis involved in DNA repair"/>
    <property type="evidence" value="ECO:0007669"/>
    <property type="project" value="TreeGrafter"/>
</dbReference>
<feature type="domain" description="Endonuclease GajA/Old nuclease/RecF-like AAA" evidence="3">
    <location>
        <begin position="61"/>
        <end position="429"/>
    </location>
</feature>
<dbReference type="Pfam" id="PF13175">
    <property type="entry name" value="AAA_15"/>
    <property type="match status" value="1"/>
</dbReference>
<dbReference type="Proteomes" id="UP000481739">
    <property type="component" value="Unassembled WGS sequence"/>
</dbReference>
<gene>
    <name evidence="4" type="ORF">GEA64_14585</name>
</gene>